<feature type="compositionally biased region" description="Polar residues" evidence="1">
    <location>
        <begin position="1"/>
        <end position="10"/>
    </location>
</feature>
<comment type="caution">
    <text evidence="2">The sequence shown here is derived from an EMBL/GenBank/DDBJ whole genome shotgun (WGS) entry which is preliminary data.</text>
</comment>
<organism evidence="2 3">
    <name type="scientific">Caerostris extrusa</name>
    <name type="common">Bark spider</name>
    <name type="synonym">Caerostris bankana</name>
    <dbReference type="NCBI Taxonomy" id="172846"/>
    <lineage>
        <taxon>Eukaryota</taxon>
        <taxon>Metazoa</taxon>
        <taxon>Ecdysozoa</taxon>
        <taxon>Arthropoda</taxon>
        <taxon>Chelicerata</taxon>
        <taxon>Arachnida</taxon>
        <taxon>Araneae</taxon>
        <taxon>Araneomorphae</taxon>
        <taxon>Entelegynae</taxon>
        <taxon>Araneoidea</taxon>
        <taxon>Araneidae</taxon>
        <taxon>Caerostris</taxon>
    </lineage>
</organism>
<proteinExistence type="predicted"/>
<evidence type="ECO:0000313" key="3">
    <source>
        <dbReference type="Proteomes" id="UP001054945"/>
    </source>
</evidence>
<dbReference type="Proteomes" id="UP001054945">
    <property type="component" value="Unassembled WGS sequence"/>
</dbReference>
<protein>
    <submittedName>
        <fullName evidence="2">Uncharacterized protein</fullName>
    </submittedName>
</protein>
<reference evidence="2 3" key="1">
    <citation type="submission" date="2021-06" db="EMBL/GenBank/DDBJ databases">
        <title>Caerostris extrusa draft genome.</title>
        <authorList>
            <person name="Kono N."/>
            <person name="Arakawa K."/>
        </authorList>
    </citation>
    <scope>NUCLEOTIDE SEQUENCE [LARGE SCALE GENOMIC DNA]</scope>
</reference>
<keyword evidence="3" id="KW-1185">Reference proteome</keyword>
<evidence type="ECO:0000313" key="2">
    <source>
        <dbReference type="EMBL" id="GIX86840.1"/>
    </source>
</evidence>
<evidence type="ECO:0000256" key="1">
    <source>
        <dbReference type="SAM" id="MobiDB-lite"/>
    </source>
</evidence>
<name>A0AAV4NSW0_CAEEX</name>
<dbReference type="EMBL" id="BPLR01021174">
    <property type="protein sequence ID" value="GIX86840.1"/>
    <property type="molecule type" value="Genomic_DNA"/>
</dbReference>
<gene>
    <name evidence="2" type="ORF">CEXT_772591</name>
</gene>
<dbReference type="AlphaFoldDB" id="A0AAV4NSW0"/>
<feature type="region of interest" description="Disordered" evidence="1">
    <location>
        <begin position="1"/>
        <end position="42"/>
    </location>
</feature>
<accession>A0AAV4NSW0</accession>
<sequence>MPPPQSCDTTSDLRRRNATSHSSTPLHHAEEESVFPRPNTTITPLKPRAVGLFFATRRSKWTESCRARLKGMIYEVTQNANFGKLNLKPRELVILSKGKARTSVTRTGLKCRWRNGAAFIYFCLSSAFAPKWVIKRV</sequence>